<feature type="transmembrane region" description="Helical" evidence="1">
    <location>
        <begin position="57"/>
        <end position="77"/>
    </location>
</feature>
<feature type="transmembrane region" description="Helical" evidence="1">
    <location>
        <begin position="24"/>
        <end position="45"/>
    </location>
</feature>
<accession>A0A1G4ULH9</accession>
<keyword evidence="1" id="KW-0472">Membrane</keyword>
<reference evidence="3" key="1">
    <citation type="submission" date="2016-10" db="EMBL/GenBank/DDBJ databases">
        <authorList>
            <person name="Varghese N."/>
            <person name="Submissions S."/>
        </authorList>
    </citation>
    <scope>NUCLEOTIDE SEQUENCE [LARGE SCALE GENOMIC DNA]</scope>
    <source>
        <strain evidence="3">CGMCC 1.1761</strain>
    </source>
</reference>
<organism evidence="2 3">
    <name type="scientific">Ancylobacter rudongensis</name>
    <dbReference type="NCBI Taxonomy" id="177413"/>
    <lineage>
        <taxon>Bacteria</taxon>
        <taxon>Pseudomonadati</taxon>
        <taxon>Pseudomonadota</taxon>
        <taxon>Alphaproteobacteria</taxon>
        <taxon>Hyphomicrobiales</taxon>
        <taxon>Xanthobacteraceae</taxon>
        <taxon>Ancylobacter</taxon>
    </lineage>
</organism>
<feature type="transmembrane region" description="Helical" evidence="1">
    <location>
        <begin position="189"/>
        <end position="210"/>
    </location>
</feature>
<dbReference type="Pfam" id="PF06532">
    <property type="entry name" value="NrsF"/>
    <property type="match status" value="1"/>
</dbReference>
<keyword evidence="1" id="KW-0812">Transmembrane</keyword>
<evidence type="ECO:0000256" key="1">
    <source>
        <dbReference type="SAM" id="Phobius"/>
    </source>
</evidence>
<dbReference type="Proteomes" id="UP000198889">
    <property type="component" value="Unassembled WGS sequence"/>
</dbReference>
<evidence type="ECO:0008006" key="4">
    <source>
        <dbReference type="Google" id="ProtNLM"/>
    </source>
</evidence>
<feature type="transmembrane region" description="Helical" evidence="1">
    <location>
        <begin position="89"/>
        <end position="112"/>
    </location>
</feature>
<keyword evidence="3" id="KW-1185">Reference proteome</keyword>
<name>A0A1G4ULH9_9HYPH</name>
<dbReference type="AlphaFoldDB" id="A0A1G4ULH9"/>
<sequence>MNTQDLIRAMAADTRRQALPLGTAWRVAMGLALVLAGAVFALALGPRPDALASLETARFVFKFVVTLALAASAFVLLRRLVRPGEAARAPLGWLLTGPLLLIAAVGLELLAVPSSDWAERLIGVNARVCLTFIPLIGAAPLVVFLAVLRHGAPTRPALAGAVAGLLAGGMAGAFYAAHCPDDSPLFVATWYSLAIAGLAVAGAVLAPRLARW</sequence>
<protein>
    <recommendedName>
        <fullName evidence="4">DUF1109 family protein</fullName>
    </recommendedName>
</protein>
<feature type="transmembrane region" description="Helical" evidence="1">
    <location>
        <begin position="157"/>
        <end position="177"/>
    </location>
</feature>
<feature type="transmembrane region" description="Helical" evidence="1">
    <location>
        <begin position="124"/>
        <end position="148"/>
    </location>
</feature>
<evidence type="ECO:0000313" key="3">
    <source>
        <dbReference type="Proteomes" id="UP000198889"/>
    </source>
</evidence>
<dbReference type="EMBL" id="FMTP01000008">
    <property type="protein sequence ID" value="SCW93755.1"/>
    <property type="molecule type" value="Genomic_DNA"/>
</dbReference>
<dbReference type="RefSeq" id="WP_091443386.1">
    <property type="nucleotide sequence ID" value="NZ_FMTP01000008.1"/>
</dbReference>
<dbReference type="InterPro" id="IPR009495">
    <property type="entry name" value="NrsF"/>
</dbReference>
<proteinExistence type="predicted"/>
<dbReference type="STRING" id="177413.SAMN05660859_4010"/>
<evidence type="ECO:0000313" key="2">
    <source>
        <dbReference type="EMBL" id="SCW93755.1"/>
    </source>
</evidence>
<gene>
    <name evidence="2" type="ORF">SAMN05660859_4010</name>
</gene>
<keyword evidence="1" id="KW-1133">Transmembrane helix</keyword>